<keyword evidence="2" id="KW-0882">Thioester bond</keyword>
<dbReference type="OrthoDB" id="6156464at2759"/>
<dbReference type="Pfam" id="PF01835">
    <property type="entry name" value="MG2"/>
    <property type="match status" value="1"/>
</dbReference>
<dbReference type="InterPro" id="IPR050473">
    <property type="entry name" value="A2M/Complement_sys"/>
</dbReference>
<dbReference type="InterPro" id="IPR041555">
    <property type="entry name" value="MG3"/>
</dbReference>
<dbReference type="Gene3D" id="2.60.40.1940">
    <property type="match status" value="1"/>
</dbReference>
<gene>
    <name evidence="4" type="ORF">PACLA_8A072142</name>
</gene>
<dbReference type="AlphaFoldDB" id="A0A7D9L001"/>
<dbReference type="PANTHER" id="PTHR11412:SF136">
    <property type="entry name" value="CD109 ANTIGEN"/>
    <property type="match status" value="1"/>
</dbReference>
<keyword evidence="5" id="KW-1185">Reference proteome</keyword>
<comment type="caution">
    <text evidence="4">The sequence shown here is derived from an EMBL/GenBank/DDBJ whole genome shotgun (WGS) entry which is preliminary data.</text>
</comment>
<dbReference type="InterPro" id="IPR040839">
    <property type="entry name" value="MG4"/>
</dbReference>
<dbReference type="InterPro" id="IPR013783">
    <property type="entry name" value="Ig-like_fold"/>
</dbReference>
<keyword evidence="1" id="KW-0732">Signal</keyword>
<dbReference type="EMBL" id="CACRXK020012133">
    <property type="protein sequence ID" value="CAB4022746.1"/>
    <property type="molecule type" value="Genomic_DNA"/>
</dbReference>
<accession>A0A7D9L001</accession>
<sequence>MALKIIFYVLTLFILDAYAFSNNSYLITVPATFRPGMAVNMNILILRAKPPDAAVTVNATFLIDSKRITTASGQFYAGQTGSLQLQIPSEGFPENSVSYQTTKHLEVIGSGGLTFNETKSRSVKFVKKGVTIYVQTDKGIYKPGQTVHMRIVAVYPSLKVHTGKMTLTISDPKNNKLAMWKDENTASGVVSKDFELSSQPNIGKWKISVDIEGQTKETTFEVKEYVLPKFEVKIVANSYASKGNGEIRGTVTAKYTYGKNVEGKAKLSAYFPCYSRECEKYELNFEMDGSHSFVISKERITKLYPYSYGDPYSNNYGYQVVLNASVTEKLTQKTYFGEATVKTYKSAVALKYAESNPKAYKAGFPFQALIEVTRPDGSPVPNILVSVSSTTYPGSQELSKAYTSDENGYVIFQRTIGEDVTSLNINAKAKDEFGEEVTLFRRVSKF</sequence>
<evidence type="ECO:0000313" key="5">
    <source>
        <dbReference type="Proteomes" id="UP001152795"/>
    </source>
</evidence>
<evidence type="ECO:0000256" key="3">
    <source>
        <dbReference type="ARBA" id="ARBA00023180"/>
    </source>
</evidence>
<dbReference type="Pfam" id="PF17789">
    <property type="entry name" value="MG4"/>
    <property type="match status" value="1"/>
</dbReference>
<evidence type="ECO:0000256" key="2">
    <source>
        <dbReference type="ARBA" id="ARBA00022966"/>
    </source>
</evidence>
<feature type="non-terminal residue" evidence="4">
    <location>
        <position position="1"/>
    </location>
</feature>
<protein>
    <submittedName>
        <fullName evidence="4">CD109 antigen-like</fullName>
    </submittedName>
</protein>
<reference evidence="4" key="1">
    <citation type="submission" date="2020-04" db="EMBL/GenBank/DDBJ databases">
        <authorList>
            <person name="Alioto T."/>
            <person name="Alioto T."/>
            <person name="Gomez Garrido J."/>
        </authorList>
    </citation>
    <scope>NUCLEOTIDE SEQUENCE</scope>
    <source>
        <strain evidence="4">A484AB</strain>
    </source>
</reference>
<dbReference type="Gene3D" id="2.60.40.10">
    <property type="entry name" value="Immunoglobulins"/>
    <property type="match status" value="1"/>
</dbReference>
<proteinExistence type="predicted"/>
<dbReference type="PANTHER" id="PTHR11412">
    <property type="entry name" value="MACROGLOBULIN / COMPLEMENT"/>
    <property type="match status" value="1"/>
</dbReference>
<evidence type="ECO:0000256" key="1">
    <source>
        <dbReference type="ARBA" id="ARBA00022729"/>
    </source>
</evidence>
<dbReference type="Gene3D" id="2.60.40.1930">
    <property type="match status" value="1"/>
</dbReference>
<dbReference type="InterPro" id="IPR002890">
    <property type="entry name" value="MG2"/>
</dbReference>
<dbReference type="Proteomes" id="UP001152795">
    <property type="component" value="Unassembled WGS sequence"/>
</dbReference>
<evidence type="ECO:0000313" key="4">
    <source>
        <dbReference type="EMBL" id="CAB4022746.1"/>
    </source>
</evidence>
<dbReference type="FunFam" id="2.60.40.1930:FF:000001">
    <property type="entry name" value="CD109 isoform 3"/>
    <property type="match status" value="1"/>
</dbReference>
<dbReference type="Pfam" id="PF17791">
    <property type="entry name" value="MG3"/>
    <property type="match status" value="1"/>
</dbReference>
<keyword evidence="3" id="KW-0325">Glycoprotein</keyword>
<dbReference type="GO" id="GO:0004866">
    <property type="term" value="F:endopeptidase inhibitor activity"/>
    <property type="evidence" value="ECO:0007669"/>
    <property type="project" value="InterPro"/>
</dbReference>
<organism evidence="4 5">
    <name type="scientific">Paramuricea clavata</name>
    <name type="common">Red gorgonian</name>
    <name type="synonym">Violescent sea-whip</name>
    <dbReference type="NCBI Taxonomy" id="317549"/>
    <lineage>
        <taxon>Eukaryota</taxon>
        <taxon>Metazoa</taxon>
        <taxon>Cnidaria</taxon>
        <taxon>Anthozoa</taxon>
        <taxon>Octocorallia</taxon>
        <taxon>Malacalcyonacea</taxon>
        <taxon>Plexauridae</taxon>
        <taxon>Paramuricea</taxon>
    </lineage>
</organism>
<name>A0A7D9L001_PARCT</name>